<protein>
    <submittedName>
        <fullName evidence="2">Uncharacterized protein</fullName>
    </submittedName>
</protein>
<dbReference type="RefSeq" id="WP_330195275.1">
    <property type="nucleotide sequence ID" value="NZ_JAZDRO010000001.1"/>
</dbReference>
<name>A0ABU7LW07_9PROT</name>
<keyword evidence="3" id="KW-1185">Reference proteome</keyword>
<keyword evidence="1" id="KW-1133">Transmembrane helix</keyword>
<feature type="transmembrane region" description="Helical" evidence="1">
    <location>
        <begin position="21"/>
        <end position="46"/>
    </location>
</feature>
<evidence type="ECO:0000256" key="1">
    <source>
        <dbReference type="SAM" id="Phobius"/>
    </source>
</evidence>
<comment type="caution">
    <text evidence="2">The sequence shown here is derived from an EMBL/GenBank/DDBJ whole genome shotgun (WGS) entry which is preliminary data.</text>
</comment>
<keyword evidence="1" id="KW-0472">Membrane</keyword>
<dbReference type="EMBL" id="JAZDRO010000001">
    <property type="protein sequence ID" value="MEE2565743.1"/>
    <property type="molecule type" value="Genomic_DNA"/>
</dbReference>
<gene>
    <name evidence="2" type="ORF">V0U35_03545</name>
</gene>
<evidence type="ECO:0000313" key="3">
    <source>
        <dbReference type="Proteomes" id="UP001310692"/>
    </source>
</evidence>
<evidence type="ECO:0000313" key="2">
    <source>
        <dbReference type="EMBL" id="MEE2565743.1"/>
    </source>
</evidence>
<accession>A0ABU7LW07</accession>
<proteinExistence type="predicted"/>
<dbReference type="Proteomes" id="UP001310692">
    <property type="component" value="Unassembled WGS sequence"/>
</dbReference>
<sequence length="55" mass="6168">MSERKISIEQHSGIGLAWIGGWLFSIGYLELGFWQGLLGLLVWPYFMGTHFVPAG</sequence>
<reference evidence="2 3" key="1">
    <citation type="submission" date="2024-01" db="EMBL/GenBank/DDBJ databases">
        <title>Hyphobacterium bacterium isolated from marine sediment.</title>
        <authorList>
            <person name="Zhao S."/>
        </authorList>
    </citation>
    <scope>NUCLEOTIDE SEQUENCE [LARGE SCALE GENOMIC DNA]</scope>
    <source>
        <strain evidence="2 3">Y60-23</strain>
    </source>
</reference>
<organism evidence="2 3">
    <name type="scientific">Hyphobacterium marinum</name>
    <dbReference type="NCBI Taxonomy" id="3116574"/>
    <lineage>
        <taxon>Bacteria</taxon>
        <taxon>Pseudomonadati</taxon>
        <taxon>Pseudomonadota</taxon>
        <taxon>Alphaproteobacteria</taxon>
        <taxon>Maricaulales</taxon>
        <taxon>Maricaulaceae</taxon>
        <taxon>Hyphobacterium</taxon>
    </lineage>
</organism>
<keyword evidence="1" id="KW-0812">Transmembrane</keyword>